<gene>
    <name evidence="2" type="ORF">GUITHDRAFT_112607</name>
</gene>
<reference evidence="3" key="3">
    <citation type="submission" date="2015-06" db="UniProtKB">
        <authorList>
            <consortium name="EnsemblProtists"/>
        </authorList>
    </citation>
    <scope>IDENTIFICATION</scope>
</reference>
<keyword evidence="4" id="KW-1185">Reference proteome</keyword>
<dbReference type="InterPro" id="IPR002495">
    <property type="entry name" value="Glyco_trans_8"/>
</dbReference>
<dbReference type="GO" id="GO:0016757">
    <property type="term" value="F:glycosyltransferase activity"/>
    <property type="evidence" value="ECO:0007669"/>
    <property type="project" value="InterPro"/>
</dbReference>
<dbReference type="PANTHER" id="PTHR11183">
    <property type="entry name" value="GLYCOGENIN SUBFAMILY MEMBER"/>
    <property type="match status" value="1"/>
</dbReference>
<dbReference type="SUPFAM" id="SSF53448">
    <property type="entry name" value="Nucleotide-diphospho-sugar transferases"/>
    <property type="match status" value="1"/>
</dbReference>
<dbReference type="RefSeq" id="XP_005828373.1">
    <property type="nucleotide sequence ID" value="XM_005828316.1"/>
</dbReference>
<feature type="signal peptide" evidence="1">
    <location>
        <begin position="1"/>
        <end position="19"/>
    </location>
</feature>
<evidence type="ECO:0000256" key="1">
    <source>
        <dbReference type="SAM" id="SignalP"/>
    </source>
</evidence>
<dbReference type="AlphaFoldDB" id="L1IYQ0"/>
<dbReference type="InterPro" id="IPR050587">
    <property type="entry name" value="GNT1/Glycosyltrans_8"/>
</dbReference>
<dbReference type="KEGG" id="gtt:GUITHDRAFT_112607"/>
<dbReference type="Proteomes" id="UP000011087">
    <property type="component" value="Unassembled WGS sequence"/>
</dbReference>
<organism evidence="2">
    <name type="scientific">Guillardia theta (strain CCMP2712)</name>
    <name type="common">Cryptophyte</name>
    <dbReference type="NCBI Taxonomy" id="905079"/>
    <lineage>
        <taxon>Eukaryota</taxon>
        <taxon>Cryptophyceae</taxon>
        <taxon>Pyrenomonadales</taxon>
        <taxon>Geminigeraceae</taxon>
        <taxon>Guillardia</taxon>
    </lineage>
</organism>
<sequence length="301" mass="34017">MSSRGAAFVSLLLVTCFFAGECSNAGDREREAYVTLVTTPNYIIGAEVLAKCLRHVGATRYLVALVGPLLDMNDEQRLKAAGLITRRVEDIQIFEIVELLDRPYFNTTFNKLHVFGLFDEYDKVVFLDADVLVLKNIDELFDVDISTGYPFAAAPEIMPPDRFNTGVLVVAPSKEGLLNEFYPHWFSQDSSHRLPFIYNTLQTVASYYSPAWEMLKEDIKVLHFAGDDLMKPWSFEGSLPPSLGVFLFLWQSIARRVSLWQVRAENLLSRTPAGGDIGLHFKVLNVTDPEEVNALFRNRII</sequence>
<dbReference type="EMBL" id="JH993024">
    <property type="protein sequence ID" value="EKX41393.1"/>
    <property type="molecule type" value="Genomic_DNA"/>
</dbReference>
<proteinExistence type="predicted"/>
<evidence type="ECO:0000313" key="4">
    <source>
        <dbReference type="Proteomes" id="UP000011087"/>
    </source>
</evidence>
<reference evidence="4" key="2">
    <citation type="submission" date="2012-11" db="EMBL/GenBank/DDBJ databases">
        <authorList>
            <person name="Kuo A."/>
            <person name="Curtis B.A."/>
            <person name="Tanifuji G."/>
            <person name="Burki F."/>
            <person name="Gruber A."/>
            <person name="Irimia M."/>
            <person name="Maruyama S."/>
            <person name="Arias M.C."/>
            <person name="Ball S.G."/>
            <person name="Gile G.H."/>
            <person name="Hirakawa Y."/>
            <person name="Hopkins J.F."/>
            <person name="Rensing S.A."/>
            <person name="Schmutz J."/>
            <person name="Symeonidi A."/>
            <person name="Elias M."/>
            <person name="Eveleigh R.J."/>
            <person name="Herman E.K."/>
            <person name="Klute M.J."/>
            <person name="Nakayama T."/>
            <person name="Obornik M."/>
            <person name="Reyes-Prieto A."/>
            <person name="Armbrust E.V."/>
            <person name="Aves S.J."/>
            <person name="Beiko R.G."/>
            <person name="Coutinho P."/>
            <person name="Dacks J.B."/>
            <person name="Durnford D.G."/>
            <person name="Fast N.M."/>
            <person name="Green B.R."/>
            <person name="Grisdale C."/>
            <person name="Hempe F."/>
            <person name="Henrissat B."/>
            <person name="Hoppner M.P."/>
            <person name="Ishida K.-I."/>
            <person name="Kim E."/>
            <person name="Koreny L."/>
            <person name="Kroth P.G."/>
            <person name="Liu Y."/>
            <person name="Malik S.-B."/>
            <person name="Maier U.G."/>
            <person name="McRose D."/>
            <person name="Mock T."/>
            <person name="Neilson J.A."/>
            <person name="Onodera N.T."/>
            <person name="Poole A.M."/>
            <person name="Pritham E.J."/>
            <person name="Richards T.A."/>
            <person name="Rocap G."/>
            <person name="Roy S.W."/>
            <person name="Sarai C."/>
            <person name="Schaack S."/>
            <person name="Shirato S."/>
            <person name="Slamovits C.H."/>
            <person name="Spencer D.F."/>
            <person name="Suzuki S."/>
            <person name="Worden A.Z."/>
            <person name="Zauner S."/>
            <person name="Barry K."/>
            <person name="Bell C."/>
            <person name="Bharti A.K."/>
            <person name="Crow J.A."/>
            <person name="Grimwood J."/>
            <person name="Kramer R."/>
            <person name="Lindquist E."/>
            <person name="Lucas S."/>
            <person name="Salamov A."/>
            <person name="McFadden G.I."/>
            <person name="Lane C.E."/>
            <person name="Keeling P.J."/>
            <person name="Gray M.W."/>
            <person name="Grigoriev I.V."/>
            <person name="Archibald J.M."/>
        </authorList>
    </citation>
    <scope>NUCLEOTIDE SEQUENCE</scope>
    <source>
        <strain evidence="4">CCMP2712</strain>
    </source>
</reference>
<accession>L1IYQ0</accession>
<dbReference type="EnsemblProtists" id="EKX41393">
    <property type="protein sequence ID" value="EKX41393"/>
    <property type="gene ID" value="GUITHDRAFT_112607"/>
</dbReference>
<dbReference type="eggNOG" id="KOG1950">
    <property type="taxonomic scope" value="Eukaryota"/>
</dbReference>
<dbReference type="HOGENOM" id="CLU_925748_0_0_1"/>
<feature type="chain" id="PRO_5008770631" evidence="1">
    <location>
        <begin position="20"/>
        <end position="301"/>
    </location>
</feature>
<dbReference type="OMA" id="ELFERNC"/>
<dbReference type="Gene3D" id="3.90.550.10">
    <property type="entry name" value="Spore Coat Polysaccharide Biosynthesis Protein SpsA, Chain A"/>
    <property type="match status" value="1"/>
</dbReference>
<dbReference type="GeneID" id="17298031"/>
<dbReference type="PaxDb" id="55529-EKX41393"/>
<dbReference type="InterPro" id="IPR029044">
    <property type="entry name" value="Nucleotide-diphossugar_trans"/>
</dbReference>
<dbReference type="STRING" id="905079.L1IYQ0"/>
<evidence type="ECO:0000313" key="2">
    <source>
        <dbReference type="EMBL" id="EKX41393.1"/>
    </source>
</evidence>
<reference evidence="2 4" key="1">
    <citation type="journal article" date="2012" name="Nature">
        <title>Algal genomes reveal evolutionary mosaicism and the fate of nucleomorphs.</title>
        <authorList>
            <consortium name="DOE Joint Genome Institute"/>
            <person name="Curtis B.A."/>
            <person name="Tanifuji G."/>
            <person name="Burki F."/>
            <person name="Gruber A."/>
            <person name="Irimia M."/>
            <person name="Maruyama S."/>
            <person name="Arias M.C."/>
            <person name="Ball S.G."/>
            <person name="Gile G.H."/>
            <person name="Hirakawa Y."/>
            <person name="Hopkins J.F."/>
            <person name="Kuo A."/>
            <person name="Rensing S.A."/>
            <person name="Schmutz J."/>
            <person name="Symeonidi A."/>
            <person name="Elias M."/>
            <person name="Eveleigh R.J."/>
            <person name="Herman E.K."/>
            <person name="Klute M.J."/>
            <person name="Nakayama T."/>
            <person name="Obornik M."/>
            <person name="Reyes-Prieto A."/>
            <person name="Armbrust E.V."/>
            <person name="Aves S.J."/>
            <person name="Beiko R.G."/>
            <person name="Coutinho P."/>
            <person name="Dacks J.B."/>
            <person name="Durnford D.G."/>
            <person name="Fast N.M."/>
            <person name="Green B.R."/>
            <person name="Grisdale C.J."/>
            <person name="Hempel F."/>
            <person name="Henrissat B."/>
            <person name="Hoppner M.P."/>
            <person name="Ishida K."/>
            <person name="Kim E."/>
            <person name="Koreny L."/>
            <person name="Kroth P.G."/>
            <person name="Liu Y."/>
            <person name="Malik S.B."/>
            <person name="Maier U.G."/>
            <person name="McRose D."/>
            <person name="Mock T."/>
            <person name="Neilson J.A."/>
            <person name="Onodera N.T."/>
            <person name="Poole A.M."/>
            <person name="Pritham E.J."/>
            <person name="Richards T.A."/>
            <person name="Rocap G."/>
            <person name="Roy S.W."/>
            <person name="Sarai C."/>
            <person name="Schaack S."/>
            <person name="Shirato S."/>
            <person name="Slamovits C.H."/>
            <person name="Spencer D.F."/>
            <person name="Suzuki S."/>
            <person name="Worden A.Z."/>
            <person name="Zauner S."/>
            <person name="Barry K."/>
            <person name="Bell C."/>
            <person name="Bharti A.K."/>
            <person name="Crow J.A."/>
            <person name="Grimwood J."/>
            <person name="Kramer R."/>
            <person name="Lindquist E."/>
            <person name="Lucas S."/>
            <person name="Salamov A."/>
            <person name="McFadden G.I."/>
            <person name="Lane C.E."/>
            <person name="Keeling P.J."/>
            <person name="Gray M.W."/>
            <person name="Grigoriev I.V."/>
            <person name="Archibald J.M."/>
        </authorList>
    </citation>
    <scope>NUCLEOTIDE SEQUENCE</scope>
    <source>
        <strain evidence="2 4">CCMP2712</strain>
    </source>
</reference>
<protein>
    <submittedName>
        <fullName evidence="2 3">Uncharacterized protein</fullName>
    </submittedName>
</protein>
<dbReference type="Pfam" id="PF01501">
    <property type="entry name" value="Glyco_transf_8"/>
    <property type="match status" value="1"/>
</dbReference>
<name>L1IYQ0_GUITC</name>
<evidence type="ECO:0000313" key="3">
    <source>
        <dbReference type="EnsemblProtists" id="EKX41393"/>
    </source>
</evidence>
<dbReference type="OrthoDB" id="2014201at2759"/>
<keyword evidence="1" id="KW-0732">Signal</keyword>
<dbReference type="CDD" id="cd02537">
    <property type="entry name" value="GT8_Glycogenin"/>
    <property type="match status" value="1"/>
</dbReference>